<organism evidence="2 3">
    <name type="scientific">Brassica napus</name>
    <name type="common">Rape</name>
    <dbReference type="NCBI Taxonomy" id="3708"/>
    <lineage>
        <taxon>Eukaryota</taxon>
        <taxon>Viridiplantae</taxon>
        <taxon>Streptophyta</taxon>
        <taxon>Embryophyta</taxon>
        <taxon>Tracheophyta</taxon>
        <taxon>Spermatophyta</taxon>
        <taxon>Magnoliopsida</taxon>
        <taxon>eudicotyledons</taxon>
        <taxon>Gunneridae</taxon>
        <taxon>Pentapetalae</taxon>
        <taxon>rosids</taxon>
        <taxon>malvids</taxon>
        <taxon>Brassicales</taxon>
        <taxon>Brassicaceae</taxon>
        <taxon>Brassiceae</taxon>
        <taxon>Brassica</taxon>
    </lineage>
</organism>
<keyword evidence="1" id="KW-0472">Membrane</keyword>
<dbReference type="EMBL" id="JAGKQM010000016">
    <property type="protein sequence ID" value="KAH0875561.1"/>
    <property type="molecule type" value="Genomic_DNA"/>
</dbReference>
<sequence>TIIEANLPPPFSGAGEAQSHRCRDFSTQLYYIFVSLFFFNLVLVFSPFLSLLSSEFRLFGPMGSRQRSCCLKPSLSASLSLWIIFLSTLNSHAFTVTAPQCVSGSSPDEPFSRDSYLSKPMSIESVSSLWRSVPQSGALSAQEDLPVAATILWHLPCSLSFGMIVTLSTEKICSLSLLDEPTTSYGAIPPCSLHSLRYGNAEDQSCLGIVASDDVSELMEVDKLLSNYYHIILLGVATGLWPEVKVLINQPLIAFITTSFSTTTIHSLQIQKLGSVCPLNLTTLEKFIQPSSRQGRERSLSTSSKERTLPPKFISSREILFGIQEENFYPNRLAFLCEGLFGTDAAMFISMKFEVMDLYSKPHDKLAHQKPPEEIKVRLFSFSSVMLGLLDMSLDAVSNSFEFVSLSFYRFIGVVEALNLAIPICPKELIYFVVF</sequence>
<protein>
    <submittedName>
        <fullName evidence="2">Uncharacterized protein</fullName>
    </submittedName>
</protein>
<dbReference type="Proteomes" id="UP000824890">
    <property type="component" value="Unassembled WGS sequence"/>
</dbReference>
<comment type="caution">
    <text evidence="2">The sequence shown here is derived from an EMBL/GenBank/DDBJ whole genome shotgun (WGS) entry which is preliminary data.</text>
</comment>
<name>A0ABQ7Z5W6_BRANA</name>
<evidence type="ECO:0000313" key="2">
    <source>
        <dbReference type="EMBL" id="KAH0875561.1"/>
    </source>
</evidence>
<proteinExistence type="predicted"/>
<reference evidence="2 3" key="1">
    <citation type="submission" date="2021-05" db="EMBL/GenBank/DDBJ databases">
        <title>Genome Assembly of Synthetic Allotetraploid Brassica napus Reveals Homoeologous Exchanges between Subgenomes.</title>
        <authorList>
            <person name="Davis J.T."/>
        </authorList>
    </citation>
    <scope>NUCLEOTIDE SEQUENCE [LARGE SCALE GENOMIC DNA]</scope>
    <source>
        <strain evidence="3">cv. Da-Ae</strain>
        <tissue evidence="2">Seedling</tissue>
    </source>
</reference>
<evidence type="ECO:0000313" key="3">
    <source>
        <dbReference type="Proteomes" id="UP000824890"/>
    </source>
</evidence>
<keyword evidence="1" id="KW-1133">Transmembrane helix</keyword>
<keyword evidence="3" id="KW-1185">Reference proteome</keyword>
<feature type="non-terminal residue" evidence="2">
    <location>
        <position position="1"/>
    </location>
</feature>
<feature type="transmembrane region" description="Helical" evidence="1">
    <location>
        <begin position="29"/>
        <end position="52"/>
    </location>
</feature>
<evidence type="ECO:0000256" key="1">
    <source>
        <dbReference type="SAM" id="Phobius"/>
    </source>
</evidence>
<keyword evidence="1" id="KW-0812">Transmembrane</keyword>
<gene>
    <name evidence="2" type="ORF">HID58_072923</name>
</gene>
<accession>A0ABQ7Z5W6</accession>